<evidence type="ECO:0000313" key="2">
    <source>
        <dbReference type="Proteomes" id="UP000006729"/>
    </source>
</evidence>
<dbReference type="EMBL" id="CM009304">
    <property type="protein sequence ID" value="PNT00125.1"/>
    <property type="molecule type" value="Genomic_DNA"/>
</dbReference>
<reference evidence="1 2" key="1">
    <citation type="journal article" date="2006" name="Science">
        <title>The genome of black cottonwood, Populus trichocarpa (Torr. &amp; Gray).</title>
        <authorList>
            <person name="Tuskan G.A."/>
            <person name="Difazio S."/>
            <person name="Jansson S."/>
            <person name="Bohlmann J."/>
            <person name="Grigoriev I."/>
            <person name="Hellsten U."/>
            <person name="Putnam N."/>
            <person name="Ralph S."/>
            <person name="Rombauts S."/>
            <person name="Salamov A."/>
            <person name="Schein J."/>
            <person name="Sterck L."/>
            <person name="Aerts A."/>
            <person name="Bhalerao R.R."/>
            <person name="Bhalerao R.P."/>
            <person name="Blaudez D."/>
            <person name="Boerjan W."/>
            <person name="Brun A."/>
            <person name="Brunner A."/>
            <person name="Busov V."/>
            <person name="Campbell M."/>
            <person name="Carlson J."/>
            <person name="Chalot M."/>
            <person name="Chapman J."/>
            <person name="Chen G.L."/>
            <person name="Cooper D."/>
            <person name="Coutinho P.M."/>
            <person name="Couturier J."/>
            <person name="Covert S."/>
            <person name="Cronk Q."/>
            <person name="Cunningham R."/>
            <person name="Davis J."/>
            <person name="Degroeve S."/>
            <person name="Dejardin A."/>
            <person name="Depamphilis C."/>
            <person name="Detter J."/>
            <person name="Dirks B."/>
            <person name="Dubchak I."/>
            <person name="Duplessis S."/>
            <person name="Ehlting J."/>
            <person name="Ellis B."/>
            <person name="Gendler K."/>
            <person name="Goodstein D."/>
            <person name="Gribskov M."/>
            <person name="Grimwood J."/>
            <person name="Groover A."/>
            <person name="Gunter L."/>
            <person name="Hamberger B."/>
            <person name="Heinze B."/>
            <person name="Helariutta Y."/>
            <person name="Henrissat B."/>
            <person name="Holligan D."/>
            <person name="Holt R."/>
            <person name="Huang W."/>
            <person name="Islam-Faridi N."/>
            <person name="Jones S."/>
            <person name="Jones-Rhoades M."/>
            <person name="Jorgensen R."/>
            <person name="Joshi C."/>
            <person name="Kangasjarvi J."/>
            <person name="Karlsson J."/>
            <person name="Kelleher C."/>
            <person name="Kirkpatrick R."/>
            <person name="Kirst M."/>
            <person name="Kohler A."/>
            <person name="Kalluri U."/>
            <person name="Larimer F."/>
            <person name="Leebens-Mack J."/>
            <person name="Leple J.C."/>
            <person name="Locascio P."/>
            <person name="Lou Y."/>
            <person name="Lucas S."/>
            <person name="Martin F."/>
            <person name="Montanini B."/>
            <person name="Napoli C."/>
            <person name="Nelson D.R."/>
            <person name="Nelson C."/>
            <person name="Nieminen K."/>
            <person name="Nilsson O."/>
            <person name="Pereda V."/>
            <person name="Peter G."/>
            <person name="Philippe R."/>
            <person name="Pilate G."/>
            <person name="Poliakov A."/>
            <person name="Razumovskaya J."/>
            <person name="Richardson P."/>
            <person name="Rinaldi C."/>
            <person name="Ritland K."/>
            <person name="Rouze P."/>
            <person name="Ryaboy D."/>
            <person name="Schmutz J."/>
            <person name="Schrader J."/>
            <person name="Segerman B."/>
            <person name="Shin H."/>
            <person name="Siddiqui A."/>
            <person name="Sterky F."/>
            <person name="Terry A."/>
            <person name="Tsai C.J."/>
            <person name="Uberbacher E."/>
            <person name="Unneberg P."/>
            <person name="Vahala J."/>
            <person name="Wall K."/>
            <person name="Wessler S."/>
            <person name="Yang G."/>
            <person name="Yin T."/>
            <person name="Douglas C."/>
            <person name="Marra M."/>
            <person name="Sandberg G."/>
            <person name="Van de Peer Y."/>
            <person name="Rokhsar D."/>
        </authorList>
    </citation>
    <scope>NUCLEOTIDE SEQUENCE [LARGE SCALE GENOMIC DNA]</scope>
    <source>
        <strain evidence="2">cv. Nisqually</strain>
    </source>
</reference>
<accession>A0A2K1XH94</accession>
<sequence>MIYIFSKFNKLIETCLNSTQNVQMQETLYRTIQWPLHKPAKRKKIQVVISIKMKIKHVHSQEHKSICHSADHLIKAISNKTISFSNLHLFSFLNYLMQTQYHLAN</sequence>
<protein>
    <submittedName>
        <fullName evidence="1">Uncharacterized protein</fullName>
    </submittedName>
</protein>
<evidence type="ECO:0000313" key="1">
    <source>
        <dbReference type="EMBL" id="PNT00125.1"/>
    </source>
</evidence>
<dbReference type="InParanoid" id="A0A2K1XH94"/>
<dbReference type="Proteomes" id="UP000006729">
    <property type="component" value="Chromosome 15"/>
</dbReference>
<gene>
    <name evidence="1" type="ORF">POPTR_015G029900</name>
</gene>
<name>A0A2K1XH94_POPTR</name>
<organism evidence="1 2">
    <name type="scientific">Populus trichocarpa</name>
    <name type="common">Western balsam poplar</name>
    <name type="synonym">Populus balsamifera subsp. trichocarpa</name>
    <dbReference type="NCBI Taxonomy" id="3694"/>
    <lineage>
        <taxon>Eukaryota</taxon>
        <taxon>Viridiplantae</taxon>
        <taxon>Streptophyta</taxon>
        <taxon>Embryophyta</taxon>
        <taxon>Tracheophyta</taxon>
        <taxon>Spermatophyta</taxon>
        <taxon>Magnoliopsida</taxon>
        <taxon>eudicotyledons</taxon>
        <taxon>Gunneridae</taxon>
        <taxon>Pentapetalae</taxon>
        <taxon>rosids</taxon>
        <taxon>fabids</taxon>
        <taxon>Malpighiales</taxon>
        <taxon>Salicaceae</taxon>
        <taxon>Saliceae</taxon>
        <taxon>Populus</taxon>
    </lineage>
</organism>
<proteinExistence type="predicted"/>
<keyword evidence="2" id="KW-1185">Reference proteome</keyword>
<dbReference type="AlphaFoldDB" id="A0A2K1XH94"/>